<dbReference type="RefSeq" id="WP_150560005.1">
    <property type="nucleotide sequence ID" value="NZ_CABPST010000006.1"/>
</dbReference>
<feature type="region of interest" description="Disordered" evidence="1">
    <location>
        <begin position="1"/>
        <end position="58"/>
    </location>
</feature>
<keyword evidence="3" id="KW-1185">Reference proteome</keyword>
<reference evidence="2 3" key="1">
    <citation type="submission" date="2019-08" db="EMBL/GenBank/DDBJ databases">
        <authorList>
            <person name="Peeters C."/>
        </authorList>
    </citation>
    <scope>NUCLEOTIDE SEQUENCE [LARGE SCALE GENOMIC DNA]</scope>
    <source>
        <strain evidence="2 3">LMG 20603</strain>
    </source>
</reference>
<protein>
    <submittedName>
        <fullName evidence="2">Uncharacterized protein</fullName>
    </submittedName>
</protein>
<dbReference type="AlphaFoldDB" id="A0A5E5BTJ3"/>
<feature type="compositionally biased region" description="Low complexity" evidence="1">
    <location>
        <begin position="11"/>
        <end position="20"/>
    </location>
</feature>
<proteinExistence type="predicted"/>
<dbReference type="OrthoDB" id="8934089at2"/>
<dbReference type="Proteomes" id="UP000382040">
    <property type="component" value="Unassembled WGS sequence"/>
</dbReference>
<gene>
    <name evidence="2" type="ORF">PBR20603_02677</name>
</gene>
<name>A0A5E5BTJ3_9BURK</name>
<feature type="compositionally biased region" description="Basic and acidic residues" evidence="1">
    <location>
        <begin position="32"/>
        <end position="46"/>
    </location>
</feature>
<evidence type="ECO:0000256" key="1">
    <source>
        <dbReference type="SAM" id="MobiDB-lite"/>
    </source>
</evidence>
<accession>A0A5E5BTJ3</accession>
<sequence>MANRNGVERSPNAPIAAVAPEPVPGSSGRSARRLDMAADWHEKKTPSDGTPAPIPLWGRDELPRDWGPRSEARRWAQHHGVNPAALICVDGKCTRFGLIELGGHRFVVGPSVTPPEGQVLTRMLKANPQIGAIFCVEPGTMSDGGKGAAPQASGSGYQERPVSRYIASTLRPKAAQPADETPAVVESLVSLQGGLAHVRFMEFTGMKRFDAQISSETLWHAGRGVAEFMQLNPGKIALVCSESGIARPCAVIASAALQLEQGEASLRNRLSEQVIGQRASQSDHHINLAARSFDLIAEFVRLLDLLRSPGRGDLNQERKIHLLKARLPELSTGQYASVDWGSDAARRALATLLEDNFARVSPALSSGGLPPGTALLWICDEFDVQRGVRFLNSGYVYGHVDRISQEDIEPDHQNAIRLVTVDDEGLTCDNKYYDVASVAEWYRQCRLRSSVMTSPISRAPVVALLVRDAERARLEPLFRRSAG</sequence>
<evidence type="ECO:0000313" key="3">
    <source>
        <dbReference type="Proteomes" id="UP000382040"/>
    </source>
</evidence>
<dbReference type="EMBL" id="CABPST010000006">
    <property type="protein sequence ID" value="VVE88718.1"/>
    <property type="molecule type" value="Genomic_DNA"/>
</dbReference>
<organism evidence="2 3">
    <name type="scientific">Pandoraea bronchicola</name>
    <dbReference type="NCBI Taxonomy" id="2508287"/>
    <lineage>
        <taxon>Bacteria</taxon>
        <taxon>Pseudomonadati</taxon>
        <taxon>Pseudomonadota</taxon>
        <taxon>Betaproteobacteria</taxon>
        <taxon>Burkholderiales</taxon>
        <taxon>Burkholderiaceae</taxon>
        <taxon>Pandoraea</taxon>
    </lineage>
</organism>
<evidence type="ECO:0000313" key="2">
    <source>
        <dbReference type="EMBL" id="VVE88718.1"/>
    </source>
</evidence>